<accession>A0ABQ8FYX4</accession>
<name>A0ABQ8FYX4_9PEZI</name>
<gene>
    <name evidence="2" type="ORF">B0J12DRAFT_765109</name>
</gene>
<protein>
    <submittedName>
        <fullName evidence="2">Uncharacterized protein</fullName>
    </submittedName>
</protein>
<proteinExistence type="predicted"/>
<organism evidence="2 3">
    <name type="scientific">Macrophomina phaseolina</name>
    <dbReference type="NCBI Taxonomy" id="35725"/>
    <lineage>
        <taxon>Eukaryota</taxon>
        <taxon>Fungi</taxon>
        <taxon>Dikarya</taxon>
        <taxon>Ascomycota</taxon>
        <taxon>Pezizomycotina</taxon>
        <taxon>Dothideomycetes</taxon>
        <taxon>Dothideomycetes incertae sedis</taxon>
        <taxon>Botryosphaeriales</taxon>
        <taxon>Botryosphaeriaceae</taxon>
        <taxon>Macrophomina</taxon>
    </lineage>
</organism>
<evidence type="ECO:0000313" key="3">
    <source>
        <dbReference type="Proteomes" id="UP000774617"/>
    </source>
</evidence>
<dbReference type="Proteomes" id="UP000774617">
    <property type="component" value="Unassembled WGS sequence"/>
</dbReference>
<reference evidence="2 3" key="1">
    <citation type="journal article" date="2021" name="Nat. Commun.">
        <title>Genetic determinants of endophytism in the Arabidopsis root mycobiome.</title>
        <authorList>
            <person name="Mesny F."/>
            <person name="Miyauchi S."/>
            <person name="Thiergart T."/>
            <person name="Pickel B."/>
            <person name="Atanasova L."/>
            <person name="Karlsson M."/>
            <person name="Huettel B."/>
            <person name="Barry K.W."/>
            <person name="Haridas S."/>
            <person name="Chen C."/>
            <person name="Bauer D."/>
            <person name="Andreopoulos W."/>
            <person name="Pangilinan J."/>
            <person name="LaButti K."/>
            <person name="Riley R."/>
            <person name="Lipzen A."/>
            <person name="Clum A."/>
            <person name="Drula E."/>
            <person name="Henrissat B."/>
            <person name="Kohler A."/>
            <person name="Grigoriev I.V."/>
            <person name="Martin F.M."/>
            <person name="Hacquard S."/>
        </authorList>
    </citation>
    <scope>NUCLEOTIDE SEQUENCE [LARGE SCALE GENOMIC DNA]</scope>
    <source>
        <strain evidence="2 3">MPI-SDFR-AT-0080</strain>
    </source>
</reference>
<comment type="caution">
    <text evidence="2">The sequence shown here is derived from an EMBL/GenBank/DDBJ whole genome shotgun (WGS) entry which is preliminary data.</text>
</comment>
<sequence>MANAPARNKLDILFIDASTGRVTCSLPLERCIPTDTLTALQLRVSALQWHRIDADQTIGAFEAEVRDRGFAMPTVYQLHRWDNGSRVLRRLSPVLADAVYMMQRSSRQVAFAYGTGADIDVIFSLPNRKPLGSLQDDDVAAEIPTAPPNDGQPTPFEELQASTRATDTTRKNDDTDASSIPVPGQVLDLARSRLIFRSTAEPADDD</sequence>
<keyword evidence="3" id="KW-1185">Reference proteome</keyword>
<dbReference type="EMBL" id="JAGTJR010000034">
    <property type="protein sequence ID" value="KAH7036708.1"/>
    <property type="molecule type" value="Genomic_DNA"/>
</dbReference>
<feature type="region of interest" description="Disordered" evidence="1">
    <location>
        <begin position="141"/>
        <end position="184"/>
    </location>
</feature>
<evidence type="ECO:0000256" key="1">
    <source>
        <dbReference type="SAM" id="MobiDB-lite"/>
    </source>
</evidence>
<evidence type="ECO:0000313" key="2">
    <source>
        <dbReference type="EMBL" id="KAH7036708.1"/>
    </source>
</evidence>